<protein>
    <recommendedName>
        <fullName evidence="5">UDP-glucuronosyltransferase</fullName>
        <ecNumber evidence="5">2.4.1.17</ecNumber>
    </recommendedName>
</protein>
<dbReference type="EC" id="2.4.1.17" evidence="5"/>
<comment type="catalytic activity">
    <reaction evidence="5">
        <text>glucuronate acceptor + UDP-alpha-D-glucuronate = acceptor beta-D-glucuronoside + UDP + H(+)</text>
        <dbReference type="Rhea" id="RHEA:21032"/>
        <dbReference type="ChEBI" id="CHEBI:15378"/>
        <dbReference type="ChEBI" id="CHEBI:58052"/>
        <dbReference type="ChEBI" id="CHEBI:58223"/>
        <dbReference type="ChEBI" id="CHEBI:132367"/>
        <dbReference type="ChEBI" id="CHEBI:132368"/>
        <dbReference type="EC" id="2.4.1.17"/>
    </reaction>
</comment>
<evidence type="ECO:0000256" key="2">
    <source>
        <dbReference type="ARBA" id="ARBA00022676"/>
    </source>
</evidence>
<dbReference type="RefSeq" id="XP_052744250.1">
    <property type="nucleotide sequence ID" value="XM_052888290.1"/>
</dbReference>
<keyword evidence="2 4" id="KW-0328">Glycosyltransferase</keyword>
<keyword evidence="5" id="KW-1133">Transmembrane helix</keyword>
<dbReference type="Proteomes" id="UP001652582">
    <property type="component" value="Chromosome 22"/>
</dbReference>
<keyword evidence="5" id="KW-0812">Transmembrane</keyword>
<feature type="signal peptide" evidence="5">
    <location>
        <begin position="1"/>
        <end position="16"/>
    </location>
</feature>
<sequence>MLWLVSILFTLSEINAYKYLVVNPLPVKSHSILGDALVDHLVDAGHEKLMADKNQRFDAVIAEWNYHDVYVGFAALFNCPLIWFSSVEPHWMVLQLIDEIPNPAYSTDMLTTDYTPPLTFNQRVVELYTQFFTRFIQIFYLSGLEHDVYNEYFAPFIRDRYNTVPPFEELRYNASLMLSNSHISMNIPIRLPANVITIGGYHIKPNIKPLPENLQKVMDKAKDGVIYFSMGTNLRSNHFPDQVKQDLLKMFGKLKQTVIWKFEEDLPNRPNNVHIVQWAPQQSILAHPNCLLFITHGGLLSTTETVHFGVPIIGIPVFADQYVNVGRAVKKGFAQRVDLSYSLAVDLEKAIRNVLFDSSYTTRIKELSAIYHDRTVPPAKELVHWAEQVVKTKGARHLRSPAFMMPWYQKMYLDLILVSLVVLLVLKYLDAQLCFA</sequence>
<evidence type="ECO:0000256" key="1">
    <source>
        <dbReference type="ARBA" id="ARBA00009995"/>
    </source>
</evidence>
<dbReference type="CDD" id="cd03784">
    <property type="entry name" value="GT1_Gtf-like"/>
    <property type="match status" value="1"/>
</dbReference>
<reference evidence="7" key="1">
    <citation type="submission" date="2025-08" db="UniProtKB">
        <authorList>
            <consortium name="RefSeq"/>
        </authorList>
    </citation>
    <scope>IDENTIFICATION</scope>
</reference>
<dbReference type="PANTHER" id="PTHR48043:SF159">
    <property type="entry name" value="EG:EG0003.4 PROTEIN-RELATED"/>
    <property type="match status" value="1"/>
</dbReference>
<evidence type="ECO:0000313" key="7">
    <source>
        <dbReference type="RefSeq" id="XP_052744250.1"/>
    </source>
</evidence>
<dbReference type="PROSITE" id="PS00375">
    <property type="entry name" value="UDPGT"/>
    <property type="match status" value="1"/>
</dbReference>
<dbReference type="InterPro" id="IPR002213">
    <property type="entry name" value="UDP_glucos_trans"/>
</dbReference>
<dbReference type="Gene3D" id="3.40.50.2000">
    <property type="entry name" value="Glycogen Phosphorylase B"/>
    <property type="match status" value="1"/>
</dbReference>
<feature type="chain" id="PRO_5044999041" description="UDP-glucuronosyltransferase" evidence="5">
    <location>
        <begin position="17"/>
        <end position="436"/>
    </location>
</feature>
<dbReference type="InterPro" id="IPR035595">
    <property type="entry name" value="UDP_glycos_trans_CS"/>
</dbReference>
<dbReference type="GeneID" id="112049419"/>
<dbReference type="Pfam" id="PF00201">
    <property type="entry name" value="UDPGT"/>
    <property type="match status" value="1"/>
</dbReference>
<keyword evidence="6" id="KW-1185">Reference proteome</keyword>
<accession>A0ABM3LYV0</accession>
<keyword evidence="5" id="KW-0472">Membrane</keyword>
<organism evidence="6 7">
    <name type="scientific">Bicyclus anynana</name>
    <name type="common">Squinting bush brown butterfly</name>
    <dbReference type="NCBI Taxonomy" id="110368"/>
    <lineage>
        <taxon>Eukaryota</taxon>
        <taxon>Metazoa</taxon>
        <taxon>Ecdysozoa</taxon>
        <taxon>Arthropoda</taxon>
        <taxon>Hexapoda</taxon>
        <taxon>Insecta</taxon>
        <taxon>Pterygota</taxon>
        <taxon>Neoptera</taxon>
        <taxon>Endopterygota</taxon>
        <taxon>Lepidoptera</taxon>
        <taxon>Glossata</taxon>
        <taxon>Ditrysia</taxon>
        <taxon>Papilionoidea</taxon>
        <taxon>Nymphalidae</taxon>
        <taxon>Satyrinae</taxon>
        <taxon>Satyrini</taxon>
        <taxon>Mycalesina</taxon>
        <taxon>Bicyclus</taxon>
    </lineage>
</organism>
<evidence type="ECO:0000256" key="3">
    <source>
        <dbReference type="ARBA" id="ARBA00022679"/>
    </source>
</evidence>
<evidence type="ECO:0000256" key="4">
    <source>
        <dbReference type="RuleBase" id="RU003718"/>
    </source>
</evidence>
<evidence type="ECO:0000313" key="6">
    <source>
        <dbReference type="Proteomes" id="UP001652582"/>
    </source>
</evidence>
<comment type="subcellular location">
    <subcellularLocation>
        <location evidence="5">Membrane</location>
        <topology evidence="5">Single-pass membrane protein</topology>
    </subcellularLocation>
</comment>
<comment type="similarity">
    <text evidence="1 4">Belongs to the UDP-glycosyltransferase family.</text>
</comment>
<name>A0ABM3LYV0_BICAN</name>
<keyword evidence="5" id="KW-0732">Signal</keyword>
<dbReference type="PANTHER" id="PTHR48043">
    <property type="entry name" value="EG:EG0003.4 PROTEIN-RELATED"/>
    <property type="match status" value="1"/>
</dbReference>
<gene>
    <name evidence="7" type="primary">LOC112049419</name>
</gene>
<keyword evidence="3 4" id="KW-0808">Transferase</keyword>
<feature type="transmembrane region" description="Helical" evidence="5">
    <location>
        <begin position="411"/>
        <end position="429"/>
    </location>
</feature>
<evidence type="ECO:0000256" key="5">
    <source>
        <dbReference type="RuleBase" id="RU362059"/>
    </source>
</evidence>
<dbReference type="SUPFAM" id="SSF53756">
    <property type="entry name" value="UDP-Glycosyltransferase/glycogen phosphorylase"/>
    <property type="match status" value="1"/>
</dbReference>
<dbReference type="InterPro" id="IPR050271">
    <property type="entry name" value="UDP-glycosyltransferase"/>
</dbReference>
<proteinExistence type="inferred from homology"/>